<evidence type="ECO:0000313" key="2">
    <source>
        <dbReference type="EMBL" id="MBB1251807.1"/>
    </source>
</evidence>
<name>A0A7W3WG83_9ACTN</name>
<evidence type="ECO:0000256" key="1">
    <source>
        <dbReference type="SAM" id="Coils"/>
    </source>
</evidence>
<dbReference type="EMBL" id="JABJWZ010000001">
    <property type="protein sequence ID" value="MBB1251807.1"/>
    <property type="molecule type" value="Genomic_DNA"/>
</dbReference>
<accession>A0A7W3WG83</accession>
<dbReference type="RefSeq" id="WP_181353157.1">
    <property type="nucleotide sequence ID" value="NZ_JABJWZ010000001.1"/>
</dbReference>
<gene>
    <name evidence="2" type="ORF">H3146_00280</name>
</gene>
<protein>
    <submittedName>
        <fullName evidence="2">Uncharacterized protein</fullName>
    </submittedName>
</protein>
<reference evidence="3" key="1">
    <citation type="submission" date="2020-05" db="EMBL/GenBank/DDBJ databases">
        <title>Classification of alakaliphilic streptomycetes isolated from an alkaline soil next to Lonar Crater, India and a proposal for the recognition of Streptomyces alkaliterrae sp. nov.</title>
        <authorList>
            <person name="Golinska P."/>
        </authorList>
    </citation>
    <scope>NUCLEOTIDE SEQUENCE [LARGE SCALE GENOMIC DNA]</scope>
    <source>
        <strain evidence="3">OF3</strain>
    </source>
</reference>
<proteinExistence type="predicted"/>
<dbReference type="Proteomes" id="UP000525686">
    <property type="component" value="Unassembled WGS sequence"/>
</dbReference>
<feature type="coiled-coil region" evidence="1">
    <location>
        <begin position="20"/>
        <end position="47"/>
    </location>
</feature>
<comment type="caution">
    <text evidence="2">The sequence shown here is derived from an EMBL/GenBank/DDBJ whole genome shotgun (WGS) entry which is preliminary data.</text>
</comment>
<keyword evidence="1" id="KW-0175">Coiled coil</keyword>
<dbReference type="AlphaFoldDB" id="A0A7W3WG83"/>
<evidence type="ECO:0000313" key="3">
    <source>
        <dbReference type="Proteomes" id="UP000525686"/>
    </source>
</evidence>
<sequence>MSTTRNPEELVTEHVTDEEIVRTVRRLLDAEERHDRLSERVDALRHARTAHELAERDRAGEAMAEAAERLLVDSCHALHALGLRAAARAVEVVAEDEGITVPDPD</sequence>
<organism evidence="2 3">
    <name type="scientific">Streptomyces alkaliterrae</name>
    <dbReference type="NCBI Taxonomy" id="2213162"/>
    <lineage>
        <taxon>Bacteria</taxon>
        <taxon>Bacillati</taxon>
        <taxon>Actinomycetota</taxon>
        <taxon>Actinomycetes</taxon>
        <taxon>Kitasatosporales</taxon>
        <taxon>Streptomycetaceae</taxon>
        <taxon>Streptomyces</taxon>
    </lineage>
</organism>